<keyword evidence="2" id="KW-0413">Isomerase</keyword>
<reference evidence="3" key="1">
    <citation type="submission" date="2016-06" db="EMBL/GenBank/DDBJ databases">
        <authorList>
            <person name="Varghese N."/>
        </authorList>
    </citation>
    <scope>NUCLEOTIDE SEQUENCE [LARGE SCALE GENOMIC DNA]</scope>
    <source>
        <strain evidence="3">DSM 46123</strain>
    </source>
</reference>
<dbReference type="AlphaFoldDB" id="A0A1C6S5W6"/>
<dbReference type="GO" id="GO:0006047">
    <property type="term" value="P:UDP-N-acetylglucosamine metabolic process"/>
    <property type="evidence" value="ECO:0007669"/>
    <property type="project" value="TreeGrafter"/>
</dbReference>
<evidence type="ECO:0000259" key="1">
    <source>
        <dbReference type="PROSITE" id="PS51464"/>
    </source>
</evidence>
<dbReference type="InterPro" id="IPR035488">
    <property type="entry name" value="FrlB_SIS"/>
</dbReference>
<dbReference type="Pfam" id="PF01380">
    <property type="entry name" value="SIS"/>
    <property type="match status" value="1"/>
</dbReference>
<evidence type="ECO:0000313" key="2">
    <source>
        <dbReference type="EMBL" id="SCL24864.1"/>
    </source>
</evidence>
<dbReference type="PIRSF" id="PIRSF009290">
    <property type="entry name" value="FrlB"/>
    <property type="match status" value="1"/>
</dbReference>
<dbReference type="CDD" id="cd05710">
    <property type="entry name" value="SIS_1"/>
    <property type="match status" value="1"/>
</dbReference>
<dbReference type="Gene3D" id="3.40.50.10490">
    <property type="entry name" value="Glucose-6-phosphate isomerase like protein, domain 1"/>
    <property type="match status" value="2"/>
</dbReference>
<evidence type="ECO:0000313" key="3">
    <source>
        <dbReference type="Proteomes" id="UP000198906"/>
    </source>
</evidence>
<sequence length="337" mass="37007">MLNFDEARFVAIQASAVALAESIDALVGRLLNMGAQNLFFLGAGGAGVLMQPAAQLMQRESAFPTFLENAAELLAVDSKNLGPQSIVVIPSLSGTTREALAISEFAQKRGATVVALTGNDESPLAKAADHNFTVRAADDTSSESFYLQSLLIALSIQKHRGEREDYAELVSGLKSLPGHLLEIKRAFEGRAAELAIQFSDERYHILTGAGPSWTESWYFATCILEEMQWIRTRPVHASDFFHGTLELVEKGVSVFLLKGEGPTRELAERVERFVPTVTDTFTVIDTADFAMPGVGAGLRALVSHVVHATVLERFSAHLEKVRNHPLTTRRYYRRIDY</sequence>
<dbReference type="GO" id="GO:0006487">
    <property type="term" value="P:protein N-linked glycosylation"/>
    <property type="evidence" value="ECO:0007669"/>
    <property type="project" value="TreeGrafter"/>
</dbReference>
<dbReference type="GO" id="GO:0016853">
    <property type="term" value="F:isomerase activity"/>
    <property type="evidence" value="ECO:0007669"/>
    <property type="project" value="UniProtKB-KW"/>
</dbReference>
<dbReference type="STRING" id="47866.GA0074694_4062"/>
<dbReference type="PANTHER" id="PTHR10937">
    <property type="entry name" value="GLUCOSAMINE--FRUCTOSE-6-PHOSPHATE AMINOTRANSFERASE, ISOMERIZING"/>
    <property type="match status" value="1"/>
</dbReference>
<feature type="domain" description="SIS" evidence="1">
    <location>
        <begin position="26"/>
        <end position="167"/>
    </location>
</feature>
<organism evidence="2 3">
    <name type="scientific">Micromonospora inyonensis</name>
    <dbReference type="NCBI Taxonomy" id="47866"/>
    <lineage>
        <taxon>Bacteria</taxon>
        <taxon>Bacillati</taxon>
        <taxon>Actinomycetota</taxon>
        <taxon>Actinomycetes</taxon>
        <taxon>Micromonosporales</taxon>
        <taxon>Micromonosporaceae</taxon>
        <taxon>Micromonospora</taxon>
    </lineage>
</organism>
<dbReference type="PANTHER" id="PTHR10937:SF14">
    <property type="entry name" value="FRUCTOSELYSINE 6-PHOSPHATE DEGLYCASE"/>
    <property type="match status" value="1"/>
</dbReference>
<keyword evidence="3" id="KW-1185">Reference proteome</keyword>
<protein>
    <submittedName>
        <fullName evidence="2">Fructoselysine-6-P-deglycase FrlB with duplicated sugar isomerase (SIS) domain</fullName>
    </submittedName>
</protein>
<name>A0A1C6S5W6_9ACTN</name>
<dbReference type="GO" id="GO:0097367">
    <property type="term" value="F:carbohydrate derivative binding"/>
    <property type="evidence" value="ECO:0007669"/>
    <property type="project" value="InterPro"/>
</dbReference>
<dbReference type="Proteomes" id="UP000198906">
    <property type="component" value="Unassembled WGS sequence"/>
</dbReference>
<dbReference type="InterPro" id="IPR024713">
    <property type="entry name" value="Fructosamine_deglycase_FrlB"/>
</dbReference>
<accession>A0A1C6S5W6</accession>
<dbReference type="RefSeq" id="WP_091460583.1">
    <property type="nucleotide sequence ID" value="NZ_FMHU01000002.1"/>
</dbReference>
<dbReference type="GO" id="GO:0004360">
    <property type="term" value="F:glutamine-fructose-6-phosphate transaminase (isomerizing) activity"/>
    <property type="evidence" value="ECO:0007669"/>
    <property type="project" value="TreeGrafter"/>
</dbReference>
<dbReference type="SUPFAM" id="SSF53697">
    <property type="entry name" value="SIS domain"/>
    <property type="match status" value="1"/>
</dbReference>
<dbReference type="EMBL" id="FMHU01000002">
    <property type="protein sequence ID" value="SCL24864.1"/>
    <property type="molecule type" value="Genomic_DNA"/>
</dbReference>
<gene>
    <name evidence="2" type="ORF">GA0074694_4062</name>
</gene>
<dbReference type="InterPro" id="IPR046348">
    <property type="entry name" value="SIS_dom_sf"/>
</dbReference>
<dbReference type="InterPro" id="IPR001347">
    <property type="entry name" value="SIS_dom"/>
</dbReference>
<dbReference type="GO" id="GO:0006002">
    <property type="term" value="P:fructose 6-phosphate metabolic process"/>
    <property type="evidence" value="ECO:0007669"/>
    <property type="project" value="TreeGrafter"/>
</dbReference>
<dbReference type="PROSITE" id="PS51464">
    <property type="entry name" value="SIS"/>
    <property type="match status" value="1"/>
</dbReference>
<proteinExistence type="predicted"/>